<keyword evidence="3" id="KW-1003">Cell membrane</keyword>
<evidence type="ECO:0000259" key="8">
    <source>
        <dbReference type="Pfam" id="PF00924"/>
    </source>
</evidence>
<keyword evidence="11" id="KW-1185">Reference proteome</keyword>
<feature type="transmembrane region" description="Helical" evidence="7">
    <location>
        <begin position="83"/>
        <end position="109"/>
    </location>
</feature>
<dbReference type="InterPro" id="IPR045275">
    <property type="entry name" value="MscS_archaea/bacteria_type"/>
</dbReference>
<evidence type="ECO:0000256" key="7">
    <source>
        <dbReference type="RuleBase" id="RU369025"/>
    </source>
</evidence>
<feature type="domain" description="Mechanosensitive ion channel MscS C-terminal" evidence="9">
    <location>
        <begin position="171"/>
        <end position="254"/>
    </location>
</feature>
<keyword evidence="7" id="KW-0407">Ion channel</keyword>
<dbReference type="Pfam" id="PF21082">
    <property type="entry name" value="MS_channel_3rd"/>
    <property type="match status" value="1"/>
</dbReference>
<protein>
    <recommendedName>
        <fullName evidence="7">Small-conductance mechanosensitive channel</fullName>
    </recommendedName>
</protein>
<evidence type="ECO:0000256" key="5">
    <source>
        <dbReference type="ARBA" id="ARBA00022989"/>
    </source>
</evidence>
<dbReference type="InterPro" id="IPR023408">
    <property type="entry name" value="MscS_beta-dom_sf"/>
</dbReference>
<dbReference type="GO" id="GO:0005886">
    <property type="term" value="C:plasma membrane"/>
    <property type="evidence" value="ECO:0007669"/>
    <property type="project" value="UniProtKB-SubCell"/>
</dbReference>
<proteinExistence type="inferred from homology"/>
<evidence type="ECO:0000313" key="10">
    <source>
        <dbReference type="EMBL" id="OEY70897.1"/>
    </source>
</evidence>
<dbReference type="PANTHER" id="PTHR30221:SF1">
    <property type="entry name" value="SMALL-CONDUCTANCE MECHANOSENSITIVE CHANNEL"/>
    <property type="match status" value="1"/>
</dbReference>
<dbReference type="InterPro" id="IPR010920">
    <property type="entry name" value="LSM_dom_sf"/>
</dbReference>
<dbReference type="STRING" id="1628148.BI198_02155"/>
<dbReference type="InterPro" id="IPR011066">
    <property type="entry name" value="MscS_channel_C_sf"/>
</dbReference>
<keyword evidence="4 7" id="KW-0812">Transmembrane</keyword>
<name>A0A1E7Q9R4_9GAMM</name>
<dbReference type="Gene3D" id="2.30.30.60">
    <property type="match status" value="1"/>
</dbReference>
<dbReference type="GO" id="GO:0008381">
    <property type="term" value="F:mechanosensitive monoatomic ion channel activity"/>
    <property type="evidence" value="ECO:0007669"/>
    <property type="project" value="InterPro"/>
</dbReference>
<feature type="transmembrane region" description="Helical" evidence="7">
    <location>
        <begin position="49"/>
        <end position="71"/>
    </location>
</feature>
<reference evidence="11" key="1">
    <citation type="submission" date="2016-09" db="EMBL/GenBank/DDBJ databases">
        <authorList>
            <person name="Wan X."/>
            <person name="Hou S."/>
        </authorList>
    </citation>
    <scope>NUCLEOTIDE SEQUENCE [LARGE SCALE GENOMIC DNA]</scope>
    <source>
        <strain evidence="11">KH87</strain>
    </source>
</reference>
<comment type="subcellular location">
    <subcellularLocation>
        <location evidence="7">Cell inner membrane</location>
        <topology evidence="7">Multi-pass membrane protein</topology>
    </subcellularLocation>
    <subcellularLocation>
        <location evidence="1">Cell membrane</location>
        <topology evidence="1">Multi-pass membrane protein</topology>
    </subcellularLocation>
</comment>
<dbReference type="AlphaFoldDB" id="A0A1E7Q9R4"/>
<comment type="function">
    <text evidence="7">Mechanosensitive channel that participates in the regulation of osmotic pressure changes within the cell, opening in response to stretch forces in the membrane lipid bilayer, without the need for other proteins. Contributes to normal resistance to hypoosmotic shock. Forms an ion channel of 1.0 nanosiemens conductance with a slight preference for anions.</text>
</comment>
<keyword evidence="7" id="KW-0406">Ion transport</keyword>
<sequence>MARSAIEILPQLLIAIIILVLTYAFAKLAKNIAKRILKHTHLRQSLAELLVLFSSLAIWLFGIMIAAIIAFPDLTPTKMLAGLGIGSVAIGFAFKDIFENFLAGIIILIRKEMRINDFIECEGYEGTVEAILVRETHIRKTDGELVILPNSMLFKNPLTIKTDIDQRRTTIICGVGYGENVDEARSVIKQAVTDCKTVISDSRPVQIFANEFADSSVNFEVTWWTGSKPIDIRQSRDEVIAAIKSALDNADIEIPFPYRTLTFNQPVSINTNQQMDE</sequence>
<dbReference type="SUPFAM" id="SSF82689">
    <property type="entry name" value="Mechanosensitive channel protein MscS (YggB), C-terminal domain"/>
    <property type="match status" value="1"/>
</dbReference>
<dbReference type="Pfam" id="PF05552">
    <property type="entry name" value="MS_channel_1st_1"/>
    <property type="match status" value="1"/>
</dbReference>
<comment type="caution">
    <text evidence="10">The sequence shown here is derived from an EMBL/GenBank/DDBJ whole genome shotgun (WGS) entry which is preliminary data.</text>
</comment>
<dbReference type="PANTHER" id="PTHR30221">
    <property type="entry name" value="SMALL-CONDUCTANCE MECHANOSENSITIVE CHANNEL"/>
    <property type="match status" value="1"/>
</dbReference>
<keyword evidence="7" id="KW-0997">Cell inner membrane</keyword>
<keyword evidence="7" id="KW-0813">Transport</keyword>
<dbReference type="InterPro" id="IPR011014">
    <property type="entry name" value="MscS_channel_TM-2"/>
</dbReference>
<evidence type="ECO:0000256" key="3">
    <source>
        <dbReference type="ARBA" id="ARBA00022475"/>
    </source>
</evidence>
<feature type="domain" description="Mechanosensitive ion channel MscS" evidence="8">
    <location>
        <begin position="96"/>
        <end position="157"/>
    </location>
</feature>
<comment type="caution">
    <text evidence="7">Lacks conserved residue(s) required for the propagation of feature annotation.</text>
</comment>
<evidence type="ECO:0000256" key="1">
    <source>
        <dbReference type="ARBA" id="ARBA00004651"/>
    </source>
</evidence>
<dbReference type="InterPro" id="IPR049278">
    <property type="entry name" value="MS_channel_C"/>
</dbReference>
<dbReference type="Proteomes" id="UP000242258">
    <property type="component" value="Unassembled WGS sequence"/>
</dbReference>
<evidence type="ECO:0000256" key="6">
    <source>
        <dbReference type="ARBA" id="ARBA00023136"/>
    </source>
</evidence>
<evidence type="ECO:0000259" key="9">
    <source>
        <dbReference type="Pfam" id="PF21082"/>
    </source>
</evidence>
<evidence type="ECO:0000256" key="2">
    <source>
        <dbReference type="ARBA" id="ARBA00008017"/>
    </source>
</evidence>
<keyword evidence="6 7" id="KW-0472">Membrane</keyword>
<dbReference type="SUPFAM" id="SSF50182">
    <property type="entry name" value="Sm-like ribonucleoproteins"/>
    <property type="match status" value="1"/>
</dbReference>
<dbReference type="Pfam" id="PF00924">
    <property type="entry name" value="MS_channel_2nd"/>
    <property type="match status" value="1"/>
</dbReference>
<dbReference type="Gene3D" id="3.30.70.100">
    <property type="match status" value="1"/>
</dbReference>
<dbReference type="InterPro" id="IPR006685">
    <property type="entry name" value="MscS_channel_2nd"/>
</dbReference>
<evidence type="ECO:0000256" key="4">
    <source>
        <dbReference type="ARBA" id="ARBA00022692"/>
    </source>
</evidence>
<keyword evidence="5 7" id="KW-1133">Transmembrane helix</keyword>
<dbReference type="EMBL" id="MKEK01000001">
    <property type="protein sequence ID" value="OEY70897.1"/>
    <property type="molecule type" value="Genomic_DNA"/>
</dbReference>
<organism evidence="10 11">
    <name type="scientific">Rheinheimera salexigens</name>
    <dbReference type="NCBI Taxonomy" id="1628148"/>
    <lineage>
        <taxon>Bacteria</taxon>
        <taxon>Pseudomonadati</taxon>
        <taxon>Pseudomonadota</taxon>
        <taxon>Gammaproteobacteria</taxon>
        <taxon>Chromatiales</taxon>
        <taxon>Chromatiaceae</taxon>
        <taxon>Rheinheimera</taxon>
    </lineage>
</organism>
<evidence type="ECO:0000313" key="11">
    <source>
        <dbReference type="Proteomes" id="UP000242258"/>
    </source>
</evidence>
<feature type="transmembrane region" description="Helical" evidence="7">
    <location>
        <begin position="12"/>
        <end position="29"/>
    </location>
</feature>
<dbReference type="InterPro" id="IPR008910">
    <property type="entry name" value="MSC_TM_helix"/>
</dbReference>
<dbReference type="Gene3D" id="1.10.287.1260">
    <property type="match status" value="1"/>
</dbReference>
<accession>A0A1E7Q9R4</accession>
<comment type="subunit">
    <text evidence="7">Homoheptamer.</text>
</comment>
<gene>
    <name evidence="10" type="ORF">BI198_02155</name>
</gene>
<dbReference type="SUPFAM" id="SSF82861">
    <property type="entry name" value="Mechanosensitive channel protein MscS (YggB), transmembrane region"/>
    <property type="match status" value="1"/>
</dbReference>
<comment type="similarity">
    <text evidence="2 7">Belongs to the MscS (TC 1.A.23) family.</text>
</comment>